<reference evidence="1 2" key="1">
    <citation type="submission" date="2019-03" db="EMBL/GenBank/DDBJ databases">
        <title>An improved genome assembly of the fluke Schistosoma japonicum.</title>
        <authorList>
            <person name="Hu W."/>
            <person name="Luo F."/>
            <person name="Yin M."/>
            <person name="Mo X."/>
            <person name="Sun C."/>
            <person name="Wu Q."/>
            <person name="Zhu B."/>
            <person name="Xiang M."/>
            <person name="Wang J."/>
            <person name="Wang Y."/>
            <person name="Zhang T."/>
            <person name="Xu B."/>
            <person name="Zheng H."/>
            <person name="Feng Z."/>
        </authorList>
    </citation>
    <scope>NUCLEOTIDE SEQUENCE [LARGE SCALE GENOMIC DNA]</scope>
    <source>
        <strain evidence="1">HuSjv2</strain>
        <tissue evidence="1">Worms</tissue>
    </source>
</reference>
<dbReference type="Proteomes" id="UP000311919">
    <property type="component" value="Unassembled WGS sequence"/>
</dbReference>
<gene>
    <name evidence="1" type="ORF">EWB00_006189</name>
</gene>
<dbReference type="EMBL" id="SKCS01000393">
    <property type="protein sequence ID" value="TNN09671.1"/>
    <property type="molecule type" value="Genomic_DNA"/>
</dbReference>
<protein>
    <submittedName>
        <fullName evidence="1">Protein SCAI isoform 1</fullName>
    </submittedName>
</protein>
<dbReference type="GO" id="GO:0006351">
    <property type="term" value="P:DNA-templated transcription"/>
    <property type="evidence" value="ECO:0007669"/>
    <property type="project" value="InterPro"/>
</dbReference>
<accession>A0A4Z2CZG6</accession>
<evidence type="ECO:0000313" key="2">
    <source>
        <dbReference type="Proteomes" id="UP000311919"/>
    </source>
</evidence>
<proteinExistence type="predicted"/>
<dbReference type="InterPro" id="IPR022709">
    <property type="entry name" value="SCAI"/>
</dbReference>
<evidence type="ECO:0000313" key="1">
    <source>
        <dbReference type="EMBL" id="TNN09671.1"/>
    </source>
</evidence>
<dbReference type="OrthoDB" id="525027at2759"/>
<dbReference type="PANTHER" id="PTHR21243">
    <property type="entry name" value="PROTEIN SCAI"/>
    <property type="match status" value="1"/>
</dbReference>
<comment type="caution">
    <text evidence="1">The sequence shown here is derived from an EMBL/GenBank/DDBJ whole genome shotgun (WGS) entry which is preliminary data.</text>
</comment>
<sequence length="447" mass="51588">MIKKLRYYARFILVCLLLRKMKLVNELIREFSKQVDEYIDIYDADDHSGWIMVIREMKDFVDGDSICEIVDCDTPHIYASKRLNTLNTPRVDRYESSHLQLSEVLIIGNCYDQIRFSELSLDMYRMLQTFERDPRGQMLNSRNSRLSVADGLENGISASYPLDVPEVTNPHKYLLYKPTFSQFNTYIATAFKDLPPTGVLLLYISAEGIRAPTVKNNESNIGAAGYDYGGVVTNNRHEQEFSVKPKSSNFKEPHCIHPGDLLLYTRKPLFLIVDSDNSTTFRNIPNLFGQPFVCLLSPKVIPEKLESQRHRGNLFTLFLHCPLTAFCLTCNLTKITMKIWDRGQSIIESFLTECYHVLTRSRNLDYSYQQFLSDDFLRTIILRYCFCNIVLQLHRGFHGPSFYPSCSPPLPSSELIDCRMLHKLITELATVFDCRALFATADDYTKD</sequence>
<name>A0A4Z2CZG6_SCHJA</name>
<dbReference type="Pfam" id="PF12070">
    <property type="entry name" value="SCAI"/>
    <property type="match status" value="1"/>
</dbReference>
<dbReference type="AlphaFoldDB" id="A0A4Z2CZG6"/>
<dbReference type="GO" id="GO:0003714">
    <property type="term" value="F:transcription corepressor activity"/>
    <property type="evidence" value="ECO:0007669"/>
    <property type="project" value="InterPro"/>
</dbReference>
<keyword evidence="2" id="KW-1185">Reference proteome</keyword>
<organism evidence="1 2">
    <name type="scientific">Schistosoma japonicum</name>
    <name type="common">Blood fluke</name>
    <dbReference type="NCBI Taxonomy" id="6182"/>
    <lineage>
        <taxon>Eukaryota</taxon>
        <taxon>Metazoa</taxon>
        <taxon>Spiralia</taxon>
        <taxon>Lophotrochozoa</taxon>
        <taxon>Platyhelminthes</taxon>
        <taxon>Trematoda</taxon>
        <taxon>Digenea</taxon>
        <taxon>Strigeidida</taxon>
        <taxon>Schistosomatoidea</taxon>
        <taxon>Schistosomatidae</taxon>
        <taxon>Schistosoma</taxon>
    </lineage>
</organism>